<dbReference type="Gene3D" id="3.40.50.80">
    <property type="entry name" value="Nucleotide-binding domain of ferredoxin-NADP reductase (FNR) module"/>
    <property type="match status" value="1"/>
</dbReference>
<dbReference type="InterPro" id="IPR008335">
    <property type="entry name" value="Mopterin_OxRdtase_euk"/>
</dbReference>
<comment type="cofactor">
    <cofactor evidence="3">
        <name>FAD</name>
        <dbReference type="ChEBI" id="CHEBI:57692"/>
    </cofactor>
</comment>
<evidence type="ECO:0000259" key="18">
    <source>
        <dbReference type="PROSITE" id="PS50255"/>
    </source>
</evidence>
<evidence type="ECO:0000256" key="2">
    <source>
        <dbReference type="ARBA" id="ARBA00001971"/>
    </source>
</evidence>
<dbReference type="PIRSF" id="PIRSF000233">
    <property type="entry name" value="Nitr_rd_NADH"/>
    <property type="match status" value="1"/>
</dbReference>
<evidence type="ECO:0000259" key="19">
    <source>
        <dbReference type="PROSITE" id="PS51384"/>
    </source>
</evidence>
<proteinExistence type="inferred from homology"/>
<dbReference type="InterPro" id="IPR001709">
    <property type="entry name" value="Flavoprot_Pyr_Nucl_cyt_Rdtase"/>
</dbReference>
<comment type="similarity">
    <text evidence="5 16">Belongs to the nitrate reductase family.</text>
</comment>
<evidence type="ECO:0000256" key="6">
    <source>
        <dbReference type="ARBA" id="ARBA00011738"/>
    </source>
</evidence>
<dbReference type="Pfam" id="PF00173">
    <property type="entry name" value="Cyt-b5"/>
    <property type="match status" value="1"/>
</dbReference>
<dbReference type="InterPro" id="IPR017927">
    <property type="entry name" value="FAD-bd_FR_type"/>
</dbReference>
<keyword evidence="11" id="KW-0274">FAD</keyword>
<comment type="cofactor">
    <cofactor evidence="1">
        <name>Mo-molybdopterin</name>
        <dbReference type="ChEBI" id="CHEBI:71302"/>
    </cofactor>
</comment>
<evidence type="ECO:0000256" key="15">
    <source>
        <dbReference type="ARBA" id="ARBA00023157"/>
    </source>
</evidence>
<evidence type="ECO:0000256" key="13">
    <source>
        <dbReference type="ARBA" id="ARBA00023004"/>
    </source>
</evidence>
<dbReference type="Proteomes" id="UP001497392">
    <property type="component" value="Unassembled WGS sequence"/>
</dbReference>
<evidence type="ECO:0000313" key="21">
    <source>
        <dbReference type="Proteomes" id="UP001497392"/>
    </source>
</evidence>
<keyword evidence="15" id="KW-1015">Disulfide bond</keyword>
<evidence type="ECO:0000256" key="4">
    <source>
        <dbReference type="ARBA" id="ARBA00003838"/>
    </source>
</evidence>
<feature type="compositionally biased region" description="Basic and acidic residues" evidence="17">
    <location>
        <begin position="49"/>
        <end position="67"/>
    </location>
</feature>
<protein>
    <recommendedName>
        <fullName evidence="16">Nitrate reductase</fullName>
    </recommendedName>
</protein>
<dbReference type="Pfam" id="PF00970">
    <property type="entry name" value="FAD_binding_6"/>
    <property type="match status" value="1"/>
</dbReference>
<dbReference type="PRINTS" id="PR00371">
    <property type="entry name" value="FPNCR"/>
</dbReference>
<evidence type="ECO:0000256" key="3">
    <source>
        <dbReference type="ARBA" id="ARBA00001974"/>
    </source>
</evidence>
<dbReference type="PRINTS" id="PR00363">
    <property type="entry name" value="CYTOCHROMEB5"/>
</dbReference>
<dbReference type="PRINTS" id="PR00406">
    <property type="entry name" value="CYTB5RDTASE"/>
</dbReference>
<dbReference type="EMBL" id="CAXHTA020000003">
    <property type="protein sequence ID" value="CAL5220115.1"/>
    <property type="molecule type" value="Genomic_DNA"/>
</dbReference>
<dbReference type="InterPro" id="IPR005066">
    <property type="entry name" value="MoCF_OxRdtse_dimer"/>
</dbReference>
<dbReference type="SUPFAM" id="SSF63380">
    <property type="entry name" value="Riboflavin synthase domain-like"/>
    <property type="match status" value="1"/>
</dbReference>
<organism evidence="20 21">
    <name type="scientific">Coccomyxa viridis</name>
    <dbReference type="NCBI Taxonomy" id="1274662"/>
    <lineage>
        <taxon>Eukaryota</taxon>
        <taxon>Viridiplantae</taxon>
        <taxon>Chlorophyta</taxon>
        <taxon>core chlorophytes</taxon>
        <taxon>Trebouxiophyceae</taxon>
        <taxon>Trebouxiophyceae incertae sedis</taxon>
        <taxon>Coccomyxaceae</taxon>
        <taxon>Coccomyxa</taxon>
    </lineage>
</organism>
<dbReference type="InterPro" id="IPR014756">
    <property type="entry name" value="Ig_E-set"/>
</dbReference>
<dbReference type="PROSITE" id="PS00191">
    <property type="entry name" value="CYTOCHROME_B5_1"/>
    <property type="match status" value="1"/>
</dbReference>
<dbReference type="PROSITE" id="PS50255">
    <property type="entry name" value="CYTOCHROME_B5_2"/>
    <property type="match status" value="1"/>
</dbReference>
<dbReference type="PROSITE" id="PS00559">
    <property type="entry name" value="MOLYBDOPTERIN_EUK"/>
    <property type="match status" value="1"/>
</dbReference>
<evidence type="ECO:0000256" key="10">
    <source>
        <dbReference type="ARBA" id="ARBA00022723"/>
    </source>
</evidence>
<dbReference type="CDD" id="cd02112">
    <property type="entry name" value="eukary_NR_Moco"/>
    <property type="match status" value="1"/>
</dbReference>
<dbReference type="InterPro" id="IPR001433">
    <property type="entry name" value="OxRdtase_FAD/NAD-bd"/>
</dbReference>
<keyword evidence="14 16" id="KW-0534">Nitrate assimilation</keyword>
<comment type="function">
    <text evidence="4 16">Nitrate reductase is a key enzyme involved in the first step of nitrate assimilation in plants, fungi and bacteria.</text>
</comment>
<dbReference type="InterPro" id="IPR017938">
    <property type="entry name" value="Riboflavin_synthase-like_b-brl"/>
</dbReference>
<keyword evidence="9" id="KW-0285">Flavoprotein</keyword>
<evidence type="ECO:0000256" key="14">
    <source>
        <dbReference type="ARBA" id="ARBA00023063"/>
    </source>
</evidence>
<comment type="cofactor">
    <cofactor evidence="2">
        <name>heme</name>
        <dbReference type="ChEBI" id="CHEBI:30413"/>
    </cofactor>
</comment>
<feature type="domain" description="Cytochrome b5 heme-binding" evidence="18">
    <location>
        <begin position="503"/>
        <end position="578"/>
    </location>
</feature>
<keyword evidence="7" id="KW-0500">Molybdenum</keyword>
<comment type="subunit">
    <text evidence="6">Homodimer.</text>
</comment>
<dbReference type="Pfam" id="PF00174">
    <property type="entry name" value="Oxidored_molyb"/>
    <property type="match status" value="1"/>
</dbReference>
<gene>
    <name evidence="20" type="primary">g2068</name>
    <name evidence="20" type="ORF">VP750_LOCUS1774</name>
</gene>
<dbReference type="InterPro" id="IPR000572">
    <property type="entry name" value="OxRdtase_Mopterin-bd_dom"/>
</dbReference>
<evidence type="ECO:0000256" key="5">
    <source>
        <dbReference type="ARBA" id="ARBA00006253"/>
    </source>
</evidence>
<evidence type="ECO:0000256" key="12">
    <source>
        <dbReference type="ARBA" id="ARBA00023002"/>
    </source>
</evidence>
<evidence type="ECO:0000313" key="20">
    <source>
        <dbReference type="EMBL" id="CAL5220115.1"/>
    </source>
</evidence>
<evidence type="ECO:0000256" key="11">
    <source>
        <dbReference type="ARBA" id="ARBA00022827"/>
    </source>
</evidence>
<keyword evidence="10" id="KW-0479">Metal-binding</keyword>
<evidence type="ECO:0000256" key="16">
    <source>
        <dbReference type="PIRNR" id="PIRNR000233"/>
    </source>
</evidence>
<dbReference type="SUPFAM" id="SSF56524">
    <property type="entry name" value="Oxidoreductase molybdopterin-binding domain"/>
    <property type="match status" value="1"/>
</dbReference>
<dbReference type="PROSITE" id="PS51384">
    <property type="entry name" value="FAD_FR"/>
    <property type="match status" value="1"/>
</dbReference>
<dbReference type="SUPFAM" id="SSF81296">
    <property type="entry name" value="E set domains"/>
    <property type="match status" value="1"/>
</dbReference>
<dbReference type="PRINTS" id="PR00407">
    <property type="entry name" value="EUMOPTERIN"/>
</dbReference>
<keyword evidence="8" id="KW-0349">Heme</keyword>
<sequence>MAPAYLLSDSAGDINGLVPKKVDTTYVVTGIRSDGAPEECTLEPQTQEWRTHEPVTDIDPRDAATPDAWVPRHPDLIRLTGRHPFNVEPPPNVLMKHGFVTPASLHYVRNHGPVPRINWSEHRLRINGLVSKPMEFSMDQLLSQFEHVNVLCTLTCAGNRRKEENMVAKTIGFNWGPAGTSCSQWTGIRLADVLQHCGMQGPENKANYVCFRGPKHELPQGDDGSYGTSIERYKALDSASDIILAFKQNGRLLTPDHGYPLRIIIPGYIGGRMVKWLEEITVTEGESDNFYHFHDNRVLPSHVTEQLAKSEGWWYKPDFIINDININSAVTSPAHDEVITLAEGNSHVSIAGYAYSGAGRKIIRCEVSLDGAKSWQLAEIRRACAPNAFGKHWAWVHWELRVPILGLLRAEEIVCRAWDEAMNTQPDTFTWNLMGMLNNCHYRVKVHAIETKGNGIALQFEHPTIAGTTVGGWMNRADKIPVHAPEPPIKDPAQDDASKADALRIYSMEDVEKHDTRDSAWFVHKGQVYDATSFLKEHPGGGDSILLVAGTDATEEFDAIHSEKAKKQLLSFAIGRLATTPIAEAGKPPTIPAVPVSVTIPIALNPKKKLKFKLAEKHQLSHNVRRYRFALPSVQHKFGLPVGKHVFLYAKVNDELVMRAYTPTSSDDELGYFDLVIKVYWKNEHPRFPDGGKMSQYLESLPIGGEMEVKGPLGHFHYLGRSRYTLDGAPHTAKHISMIAGGTGITPMYQVIKAVLKQADDDTQLSLLYANQSPDDILLFEELQEMAKDARFKVWYTVDRVPEGMEWSYSTGFVSEDMVQEHLFPHAENTIAVMCGPPPMIKFACLPNLAKQGYPEAACINF</sequence>
<dbReference type="PANTHER" id="PTHR19372:SF7">
    <property type="entry name" value="SULFITE OXIDASE, MITOCHONDRIAL"/>
    <property type="match status" value="1"/>
</dbReference>
<dbReference type="CDD" id="cd06183">
    <property type="entry name" value="cyt_b5_reduct_like"/>
    <property type="match status" value="1"/>
</dbReference>
<evidence type="ECO:0000256" key="7">
    <source>
        <dbReference type="ARBA" id="ARBA00022505"/>
    </source>
</evidence>
<dbReference type="InterPro" id="IPR012137">
    <property type="entry name" value="Nitr_rd_NADH"/>
</dbReference>
<dbReference type="SMART" id="SM01117">
    <property type="entry name" value="Cyt-b5"/>
    <property type="match status" value="1"/>
</dbReference>
<dbReference type="SUPFAM" id="SSF55856">
    <property type="entry name" value="Cytochrome b5-like heme/steroid binding domain"/>
    <property type="match status" value="1"/>
</dbReference>
<dbReference type="Pfam" id="PF03404">
    <property type="entry name" value="Mo-co_dimer"/>
    <property type="match status" value="1"/>
</dbReference>
<dbReference type="InterPro" id="IPR036374">
    <property type="entry name" value="OxRdtase_Mopterin-bd_sf"/>
</dbReference>
<dbReference type="SUPFAM" id="SSF52343">
    <property type="entry name" value="Ferredoxin reductase-like, C-terminal NADP-linked domain"/>
    <property type="match status" value="1"/>
</dbReference>
<comment type="caution">
    <text evidence="20">The sequence shown here is derived from an EMBL/GenBank/DDBJ whole genome shotgun (WGS) entry which is preliminary data.</text>
</comment>
<evidence type="ECO:0000256" key="17">
    <source>
        <dbReference type="SAM" id="MobiDB-lite"/>
    </source>
</evidence>
<evidence type="ECO:0000256" key="9">
    <source>
        <dbReference type="ARBA" id="ARBA00022630"/>
    </source>
</evidence>
<keyword evidence="21" id="KW-1185">Reference proteome</keyword>
<dbReference type="Gene3D" id="3.90.420.10">
    <property type="entry name" value="Oxidoreductase, molybdopterin-binding domain"/>
    <property type="match status" value="1"/>
</dbReference>
<dbReference type="InterPro" id="IPR036400">
    <property type="entry name" value="Cyt_B5-like_heme/steroid_sf"/>
</dbReference>
<feature type="region of interest" description="Disordered" evidence="17">
    <location>
        <begin position="47"/>
        <end position="67"/>
    </location>
</feature>
<evidence type="ECO:0000256" key="1">
    <source>
        <dbReference type="ARBA" id="ARBA00001924"/>
    </source>
</evidence>
<name>A0ABP1FJH2_9CHLO</name>
<feature type="domain" description="FAD-binding FR-type" evidence="19">
    <location>
        <begin position="607"/>
        <end position="719"/>
    </location>
</feature>
<dbReference type="Gene3D" id="2.60.40.650">
    <property type="match status" value="1"/>
</dbReference>
<dbReference type="InterPro" id="IPR018506">
    <property type="entry name" value="Cyt_B5_heme-BS"/>
</dbReference>
<reference evidence="20 21" key="1">
    <citation type="submission" date="2024-06" db="EMBL/GenBank/DDBJ databases">
        <authorList>
            <person name="Kraege A."/>
            <person name="Thomma B."/>
        </authorList>
    </citation>
    <scope>NUCLEOTIDE SEQUENCE [LARGE SCALE GENOMIC DNA]</scope>
</reference>
<dbReference type="InterPro" id="IPR008333">
    <property type="entry name" value="Cbr1-like_FAD-bd_dom"/>
</dbReference>
<dbReference type="Gene3D" id="2.40.30.10">
    <property type="entry name" value="Translation factors"/>
    <property type="match status" value="1"/>
</dbReference>
<dbReference type="PANTHER" id="PTHR19372">
    <property type="entry name" value="SULFITE REDUCTASE"/>
    <property type="match status" value="1"/>
</dbReference>
<dbReference type="InterPro" id="IPR039261">
    <property type="entry name" value="FNR_nucleotide-bd"/>
</dbReference>
<evidence type="ECO:0000256" key="8">
    <source>
        <dbReference type="ARBA" id="ARBA00022617"/>
    </source>
</evidence>
<dbReference type="InterPro" id="IPR022407">
    <property type="entry name" value="OxRdtase_Mopterin_BS"/>
</dbReference>
<dbReference type="Pfam" id="PF00175">
    <property type="entry name" value="NAD_binding_1"/>
    <property type="match status" value="1"/>
</dbReference>
<dbReference type="InterPro" id="IPR001199">
    <property type="entry name" value="Cyt_B5-like_heme/steroid-bd"/>
</dbReference>
<keyword evidence="13" id="KW-0408">Iron</keyword>
<keyword evidence="12" id="KW-0560">Oxidoreductase</keyword>
<accession>A0ABP1FJH2</accession>
<dbReference type="Gene3D" id="3.10.120.10">
    <property type="entry name" value="Cytochrome b5-like heme/steroid binding domain"/>
    <property type="match status" value="1"/>
</dbReference>